<evidence type="ECO:0000313" key="1">
    <source>
        <dbReference type="EMBL" id="KAJ8298322.1"/>
    </source>
</evidence>
<protein>
    <submittedName>
        <fullName evidence="1">Uncharacterized protein</fullName>
    </submittedName>
</protein>
<organism evidence="1 2">
    <name type="scientific">Tegillarca granosa</name>
    <name type="common">Malaysian cockle</name>
    <name type="synonym">Anadara granosa</name>
    <dbReference type="NCBI Taxonomy" id="220873"/>
    <lineage>
        <taxon>Eukaryota</taxon>
        <taxon>Metazoa</taxon>
        <taxon>Spiralia</taxon>
        <taxon>Lophotrochozoa</taxon>
        <taxon>Mollusca</taxon>
        <taxon>Bivalvia</taxon>
        <taxon>Autobranchia</taxon>
        <taxon>Pteriomorphia</taxon>
        <taxon>Arcoida</taxon>
        <taxon>Arcoidea</taxon>
        <taxon>Arcidae</taxon>
        <taxon>Tegillarca</taxon>
    </lineage>
</organism>
<proteinExistence type="predicted"/>
<name>A0ABQ9E379_TEGGR</name>
<reference evidence="1 2" key="1">
    <citation type="submission" date="2022-12" db="EMBL/GenBank/DDBJ databases">
        <title>Chromosome-level genome of Tegillarca granosa.</title>
        <authorList>
            <person name="Kim J."/>
        </authorList>
    </citation>
    <scope>NUCLEOTIDE SEQUENCE [LARGE SCALE GENOMIC DNA]</scope>
    <source>
        <strain evidence="1">Teg-2019</strain>
        <tissue evidence="1">Adductor muscle</tissue>
    </source>
</reference>
<gene>
    <name evidence="1" type="ORF">KUTeg_024853</name>
</gene>
<dbReference type="Proteomes" id="UP001217089">
    <property type="component" value="Unassembled WGS sequence"/>
</dbReference>
<keyword evidence="2" id="KW-1185">Reference proteome</keyword>
<comment type="caution">
    <text evidence="1">The sequence shown here is derived from an EMBL/GenBank/DDBJ whole genome shotgun (WGS) entry which is preliminary data.</text>
</comment>
<sequence length="140" mass="16118">MFKHHPWRMFSKKSLLSQPPEAEAAVFLGNIEKRCRDEVEPLPSIYEEEISRLRGDTWNDDMRETVSKIPTFDGCRGGLYYQRSKSLPVLPQTRDEIDLPEDFKITTANEEFLLADDGDNDRILLFSTNDNLTHLAAAET</sequence>
<evidence type="ECO:0000313" key="2">
    <source>
        <dbReference type="Proteomes" id="UP001217089"/>
    </source>
</evidence>
<accession>A0ABQ9E379</accession>
<dbReference type="EMBL" id="JARBDR010000923">
    <property type="protein sequence ID" value="KAJ8298322.1"/>
    <property type="molecule type" value="Genomic_DNA"/>
</dbReference>